<keyword evidence="2" id="KW-0732">Signal</keyword>
<dbReference type="InterPro" id="IPR051601">
    <property type="entry name" value="Serine_prot/Carboxylest_S33"/>
</dbReference>
<dbReference type="InterPro" id="IPR013595">
    <property type="entry name" value="Pept_S33_TAP-like_C"/>
</dbReference>
<reference evidence="6" key="1">
    <citation type="submission" date="2021-01" db="EMBL/GenBank/DDBJ databases">
        <title>Whole genome shotgun sequence of Planobispora takensis NBRC 109077.</title>
        <authorList>
            <person name="Komaki H."/>
            <person name="Tamura T."/>
        </authorList>
    </citation>
    <scope>NUCLEOTIDE SEQUENCE</scope>
    <source>
        <strain evidence="6">NBRC 109077</strain>
    </source>
</reference>
<dbReference type="InterPro" id="IPR029058">
    <property type="entry name" value="AB_hydrolase_fold"/>
</dbReference>
<dbReference type="AlphaFoldDB" id="A0A8J3WTY5"/>
<name>A0A8J3WTY5_9ACTN</name>
<dbReference type="InterPro" id="IPR000073">
    <property type="entry name" value="AB_hydrolase_1"/>
</dbReference>
<keyword evidence="3 6" id="KW-0378">Hydrolase</keyword>
<keyword evidence="7" id="KW-1185">Reference proteome</keyword>
<evidence type="ECO:0000259" key="4">
    <source>
        <dbReference type="Pfam" id="PF00561"/>
    </source>
</evidence>
<evidence type="ECO:0000256" key="1">
    <source>
        <dbReference type="ARBA" id="ARBA00010088"/>
    </source>
</evidence>
<proteinExistence type="inferred from homology"/>
<organism evidence="6 7">
    <name type="scientific">Planobispora takensis</name>
    <dbReference type="NCBI Taxonomy" id="1367882"/>
    <lineage>
        <taxon>Bacteria</taxon>
        <taxon>Bacillati</taxon>
        <taxon>Actinomycetota</taxon>
        <taxon>Actinomycetes</taxon>
        <taxon>Streptosporangiales</taxon>
        <taxon>Streptosporangiaceae</taxon>
        <taxon>Planobispora</taxon>
    </lineage>
</organism>
<feature type="domain" description="AB hydrolase-1" evidence="4">
    <location>
        <begin position="119"/>
        <end position="337"/>
    </location>
</feature>
<evidence type="ECO:0000313" key="7">
    <source>
        <dbReference type="Proteomes" id="UP000634476"/>
    </source>
</evidence>
<comment type="similarity">
    <text evidence="1">Belongs to the peptidase S33 family.</text>
</comment>
<comment type="caution">
    <text evidence="6">The sequence shown here is derived from an EMBL/GenBank/DDBJ whole genome shotgun (WGS) entry which is preliminary data.</text>
</comment>
<evidence type="ECO:0000256" key="3">
    <source>
        <dbReference type="ARBA" id="ARBA00022801"/>
    </source>
</evidence>
<accession>A0A8J3WTY5</accession>
<evidence type="ECO:0000256" key="2">
    <source>
        <dbReference type="ARBA" id="ARBA00022729"/>
    </source>
</evidence>
<dbReference type="Proteomes" id="UP000634476">
    <property type="component" value="Unassembled WGS sequence"/>
</dbReference>
<evidence type="ECO:0000313" key="6">
    <source>
        <dbReference type="EMBL" id="GII00878.1"/>
    </source>
</evidence>
<dbReference type="Pfam" id="PF00561">
    <property type="entry name" value="Abhydrolase_1"/>
    <property type="match status" value="1"/>
</dbReference>
<dbReference type="PANTHER" id="PTHR43248:SF29">
    <property type="entry name" value="TRIPEPTIDYL AMINOPEPTIDASE"/>
    <property type="match status" value="1"/>
</dbReference>
<feature type="domain" description="Peptidase S33 tripeptidyl aminopeptidase-like C-terminal" evidence="5">
    <location>
        <begin position="428"/>
        <end position="524"/>
    </location>
</feature>
<sequence length="536" mass="56547">MAAAGVAVAALTGATVSGAPASAGTAHRYGVPAVAGAARGDGVPAAAGDRGLERFLEQEITWHRCRTGPDDAAGKELDEAKARCAEVTVPLDYGRPDGRTVTVAVSRLKAADSGRRRGTLLYNPGGPGVPAMSLVLQVKRAAPAVAARYDLIGMDPRFVGRSTPLNCRWPTGVVGSAGPDRRTFERSAAVARDLASRCAAHRDVLPHISTRNTARDMDVIRAALGEQRISYLGSSYGTYLGAVYLQLFPRRADRVVLDSVLDPARYGPGLTRTQGPALNALLRDWAAWTAARHGRYGLGATTAEVLATVNRINRAAGRAPLRVGRHRVDSRLLPMALFHITAGDSPQVYAGFAADVRVLREAARGRAVTPTPTLEAVLEGLSAPDDGTAAVQTAIMCADRAASRDPRVHYRDIRAHRADEPLFGPLTRNLTPCSFWPVSPAEPPTEVRNDVPLLMVGATGDPGAVYRGQLAAHRALTGSRMVTLRGAFRHTVYGGLFSPRDACIDRFVDRYLVGGVLPAADASCPGGPSSGGGSTR</sequence>
<dbReference type="EMBL" id="BOOK01000019">
    <property type="protein sequence ID" value="GII00878.1"/>
    <property type="molecule type" value="Genomic_DNA"/>
</dbReference>
<protein>
    <submittedName>
        <fullName evidence="6">Alpha/beta hydrolase</fullName>
    </submittedName>
</protein>
<dbReference type="SUPFAM" id="SSF53474">
    <property type="entry name" value="alpha/beta-Hydrolases"/>
    <property type="match status" value="1"/>
</dbReference>
<dbReference type="Pfam" id="PF08386">
    <property type="entry name" value="Abhydrolase_4"/>
    <property type="match status" value="1"/>
</dbReference>
<dbReference type="ESTHER" id="9actn-a0a8j3wty5">
    <property type="family name" value="Tiancimycin-TnmK-Tripeptidase-HIP"/>
</dbReference>
<dbReference type="GO" id="GO:0016787">
    <property type="term" value="F:hydrolase activity"/>
    <property type="evidence" value="ECO:0007669"/>
    <property type="project" value="UniProtKB-KW"/>
</dbReference>
<dbReference type="PANTHER" id="PTHR43248">
    <property type="entry name" value="2-SUCCINYL-6-HYDROXY-2,4-CYCLOHEXADIENE-1-CARBOXYLATE SYNTHASE"/>
    <property type="match status" value="1"/>
</dbReference>
<evidence type="ECO:0000259" key="5">
    <source>
        <dbReference type="Pfam" id="PF08386"/>
    </source>
</evidence>
<dbReference type="Gene3D" id="3.40.50.1820">
    <property type="entry name" value="alpha/beta hydrolase"/>
    <property type="match status" value="1"/>
</dbReference>
<gene>
    <name evidence="6" type="ORF">Pta02_28860</name>
</gene>